<organism evidence="1">
    <name type="scientific">Rhizophora mucronata</name>
    <name type="common">Asiatic mangrove</name>
    <dbReference type="NCBI Taxonomy" id="61149"/>
    <lineage>
        <taxon>Eukaryota</taxon>
        <taxon>Viridiplantae</taxon>
        <taxon>Streptophyta</taxon>
        <taxon>Embryophyta</taxon>
        <taxon>Tracheophyta</taxon>
        <taxon>Spermatophyta</taxon>
        <taxon>Magnoliopsida</taxon>
        <taxon>eudicotyledons</taxon>
        <taxon>Gunneridae</taxon>
        <taxon>Pentapetalae</taxon>
        <taxon>rosids</taxon>
        <taxon>fabids</taxon>
        <taxon>Malpighiales</taxon>
        <taxon>Rhizophoraceae</taxon>
        <taxon>Rhizophora</taxon>
    </lineage>
</organism>
<sequence length="33" mass="3473">MVMGLNPLDSPLLASFQGSSSIFGNKLLLGMSF</sequence>
<proteinExistence type="predicted"/>
<reference evidence="1" key="1">
    <citation type="submission" date="2018-02" db="EMBL/GenBank/DDBJ databases">
        <title>Rhizophora mucronata_Transcriptome.</title>
        <authorList>
            <person name="Meera S.P."/>
            <person name="Sreeshan A."/>
            <person name="Augustine A."/>
        </authorList>
    </citation>
    <scope>NUCLEOTIDE SEQUENCE</scope>
    <source>
        <tissue evidence="1">Leaf</tissue>
    </source>
</reference>
<dbReference type="EMBL" id="GGEC01056294">
    <property type="protein sequence ID" value="MBX36778.1"/>
    <property type="molecule type" value="Transcribed_RNA"/>
</dbReference>
<protein>
    <submittedName>
        <fullName evidence="1">Uncharacterized protein</fullName>
    </submittedName>
</protein>
<dbReference type="AlphaFoldDB" id="A0A2P2N2U0"/>
<evidence type="ECO:0000313" key="1">
    <source>
        <dbReference type="EMBL" id="MBX36778.1"/>
    </source>
</evidence>
<name>A0A2P2N2U0_RHIMU</name>
<accession>A0A2P2N2U0</accession>